<dbReference type="GO" id="GO:0000287">
    <property type="term" value="F:magnesium ion binding"/>
    <property type="evidence" value="ECO:0007669"/>
    <property type="project" value="UniProtKB-UniRule"/>
</dbReference>
<dbReference type="NCBIfam" id="TIGR02386">
    <property type="entry name" value="rpoC_TIGR"/>
    <property type="match status" value="1"/>
</dbReference>
<proteinExistence type="inferred from homology"/>
<dbReference type="InterPro" id="IPR007066">
    <property type="entry name" value="RNA_pol_Rpb1_3"/>
</dbReference>
<dbReference type="PANTHER" id="PTHR19376:SF54">
    <property type="entry name" value="DNA-DIRECTED RNA POLYMERASE SUBUNIT BETA"/>
    <property type="match status" value="1"/>
</dbReference>
<dbReference type="InterPro" id="IPR007083">
    <property type="entry name" value="RNA_pol_Rpb1_4"/>
</dbReference>
<dbReference type="Pfam" id="PF00623">
    <property type="entry name" value="RNA_pol_Rpb1_2"/>
    <property type="match status" value="1"/>
</dbReference>
<dbReference type="Pfam" id="PF04997">
    <property type="entry name" value="RNA_pol_Rpb1_1"/>
    <property type="match status" value="1"/>
</dbReference>
<comment type="function">
    <text evidence="1 11 12">DNA-dependent RNA polymerase catalyzes the transcription of DNA into RNA using the four ribonucleoside triphosphates as substrates.</text>
</comment>
<evidence type="ECO:0000313" key="17">
    <source>
        <dbReference type="EMBL" id="NFV26998.1"/>
    </source>
</evidence>
<feature type="binding site" evidence="11">
    <location>
        <position position="869"/>
    </location>
    <ligand>
        <name>Zn(2+)</name>
        <dbReference type="ChEBI" id="CHEBI:29105"/>
        <label>2</label>
    </ligand>
</feature>
<feature type="binding site" evidence="11">
    <location>
        <position position="795"/>
    </location>
    <ligand>
        <name>Zn(2+)</name>
        <dbReference type="ChEBI" id="CHEBI:29105"/>
        <label>2</label>
    </ligand>
</feature>
<comment type="caution">
    <text evidence="14">The sequence shown here is derived from an EMBL/GenBank/DDBJ whole genome shotgun (WGS) entry which is preliminary data.</text>
</comment>
<feature type="binding site" evidence="11">
    <location>
        <position position="60"/>
    </location>
    <ligand>
        <name>Zn(2+)</name>
        <dbReference type="ChEBI" id="CHEBI:29105"/>
        <label>1</label>
    </ligand>
</feature>
<comment type="catalytic activity">
    <reaction evidence="10 11 12">
        <text>RNA(n) + a ribonucleoside 5'-triphosphate = RNA(n+1) + diphosphate</text>
        <dbReference type="Rhea" id="RHEA:21248"/>
        <dbReference type="Rhea" id="RHEA-COMP:14527"/>
        <dbReference type="Rhea" id="RHEA-COMP:17342"/>
        <dbReference type="ChEBI" id="CHEBI:33019"/>
        <dbReference type="ChEBI" id="CHEBI:61557"/>
        <dbReference type="ChEBI" id="CHEBI:140395"/>
        <dbReference type="EC" id="2.7.7.6"/>
    </reaction>
</comment>
<dbReference type="InterPro" id="IPR007080">
    <property type="entry name" value="RNA_pol_Rpb1_1"/>
</dbReference>
<comment type="subunit">
    <text evidence="11">The RNAP catalytic core consists of 2 alpha, 1 beta, 1 beta' and 1 omega subunit. When a sigma factor is associated with the core the holoenzyme is formed, which can initiate transcription.</text>
</comment>
<feature type="binding site" evidence="11">
    <location>
        <position position="879"/>
    </location>
    <ligand>
        <name>Zn(2+)</name>
        <dbReference type="ChEBI" id="CHEBI:29105"/>
        <label>2</label>
    </ligand>
</feature>
<dbReference type="SMART" id="SM00663">
    <property type="entry name" value="RPOLA_N"/>
    <property type="match status" value="1"/>
</dbReference>
<keyword evidence="7 11" id="KW-0862">Zinc</keyword>
<evidence type="ECO:0000256" key="6">
    <source>
        <dbReference type="ARBA" id="ARBA00022723"/>
    </source>
</evidence>
<keyword evidence="5 11" id="KW-0548">Nucleotidyltransferase</keyword>
<feature type="domain" description="RNA polymerase N-terminal" evidence="13">
    <location>
        <begin position="225"/>
        <end position="504"/>
    </location>
</feature>
<dbReference type="AlphaFoldDB" id="A0A0C2NV51"/>
<dbReference type="Gene3D" id="1.10.132.30">
    <property type="match status" value="1"/>
</dbReference>
<reference evidence="14 18" key="1">
    <citation type="submission" date="2019-02" db="EMBL/GenBank/DDBJ databases">
        <title>Genome sequencing of Clostridium botulinum clinical isolates.</title>
        <authorList>
            <person name="Brunt J."/>
            <person name="Van Vliet A.H.M."/>
            <person name="Stringer S.C."/>
            <person name="Grant K.A."/>
            <person name="Carter A.C."/>
            <person name="Peck M.W."/>
        </authorList>
    </citation>
    <scope>NUCLEOTIDE SEQUENCE [LARGE SCALE GENOMIC DNA]</scope>
    <source>
        <strain evidence="14 18">H113700579</strain>
    </source>
</reference>
<evidence type="ECO:0000256" key="8">
    <source>
        <dbReference type="ARBA" id="ARBA00022842"/>
    </source>
</evidence>
<dbReference type="GO" id="GO:0000428">
    <property type="term" value="C:DNA-directed RNA polymerase complex"/>
    <property type="evidence" value="ECO:0007669"/>
    <property type="project" value="UniProtKB-KW"/>
</dbReference>
<dbReference type="Pfam" id="PF04983">
    <property type="entry name" value="RNA_pol_Rpb1_3"/>
    <property type="match status" value="1"/>
</dbReference>
<feature type="binding site" evidence="11">
    <location>
        <position position="75"/>
    </location>
    <ligand>
        <name>Zn(2+)</name>
        <dbReference type="ChEBI" id="CHEBI:29105"/>
        <label>1</label>
    </ligand>
</feature>
<evidence type="ECO:0000256" key="11">
    <source>
        <dbReference type="HAMAP-Rule" id="MF_01322"/>
    </source>
</evidence>
<dbReference type="InterPro" id="IPR045867">
    <property type="entry name" value="DNA-dir_RpoC_beta_prime"/>
</dbReference>
<evidence type="ECO:0000256" key="7">
    <source>
        <dbReference type="ARBA" id="ARBA00022833"/>
    </source>
</evidence>
<dbReference type="FunFam" id="4.10.860.120:FF:000001">
    <property type="entry name" value="DNA-directed RNA polymerase subunit beta"/>
    <property type="match status" value="1"/>
</dbReference>
<dbReference type="Gene3D" id="1.10.150.390">
    <property type="match status" value="1"/>
</dbReference>
<evidence type="ECO:0000256" key="5">
    <source>
        <dbReference type="ARBA" id="ARBA00022695"/>
    </source>
</evidence>
<dbReference type="GO" id="GO:0003899">
    <property type="term" value="F:DNA-directed RNA polymerase activity"/>
    <property type="evidence" value="ECO:0007669"/>
    <property type="project" value="UniProtKB-UniRule"/>
</dbReference>
<dbReference type="HAMAP" id="MF_01322">
    <property type="entry name" value="RNApol_bact_RpoC"/>
    <property type="match status" value="1"/>
</dbReference>
<dbReference type="Gene3D" id="2.40.40.20">
    <property type="match status" value="1"/>
</dbReference>
<dbReference type="EMBL" id="SWVK01000013">
    <property type="protein sequence ID" value="NFN35512.1"/>
    <property type="molecule type" value="Genomic_DNA"/>
</dbReference>
<keyword evidence="6 11" id="KW-0479">Metal-binding</keyword>
<dbReference type="RefSeq" id="WP_003371558.1">
    <property type="nucleotide sequence ID" value="NZ_CP010520.1"/>
</dbReference>
<dbReference type="Gene3D" id="1.10.40.90">
    <property type="match status" value="1"/>
</dbReference>
<evidence type="ECO:0000313" key="16">
    <source>
        <dbReference type="EMBL" id="NFN35512.1"/>
    </source>
</evidence>
<gene>
    <name evidence="11 14" type="primary">rpoC</name>
    <name evidence="14" type="ORF">EXM65_12075</name>
    <name evidence="15" type="ORF">FC774_03105</name>
    <name evidence="16" type="ORF">FDB51_10345</name>
    <name evidence="17" type="ORF">FDG31_12640</name>
</gene>
<evidence type="ECO:0000256" key="4">
    <source>
        <dbReference type="ARBA" id="ARBA00022679"/>
    </source>
</evidence>
<dbReference type="Gene3D" id="1.10.1790.20">
    <property type="match status" value="1"/>
</dbReference>
<evidence type="ECO:0000313" key="20">
    <source>
        <dbReference type="Proteomes" id="UP000476820"/>
    </source>
</evidence>
<evidence type="ECO:0000256" key="9">
    <source>
        <dbReference type="ARBA" id="ARBA00023163"/>
    </source>
</evidence>
<dbReference type="Gene3D" id="1.10.274.100">
    <property type="entry name" value="RNA polymerase Rpb1, domain 3"/>
    <property type="match status" value="1"/>
</dbReference>
<evidence type="ECO:0000313" key="21">
    <source>
        <dbReference type="Proteomes" id="UP000486903"/>
    </source>
</evidence>
<comment type="cofactor">
    <cofactor evidence="11">
        <name>Mg(2+)</name>
        <dbReference type="ChEBI" id="CHEBI:18420"/>
    </cofactor>
    <text evidence="11">Binds 1 Mg(2+) ion per subunit.</text>
</comment>
<keyword evidence="9 11" id="KW-0804">Transcription</keyword>
<dbReference type="PANTHER" id="PTHR19376">
    <property type="entry name" value="DNA-DIRECTED RNA POLYMERASE"/>
    <property type="match status" value="1"/>
</dbReference>
<evidence type="ECO:0000313" key="14">
    <source>
        <dbReference type="EMBL" id="NFA43293.1"/>
    </source>
</evidence>
<name>A0A0C2NV51_CLOBO</name>
<dbReference type="FunFam" id="1.10.150.390:FF:000002">
    <property type="entry name" value="DNA-directed RNA polymerase subunit beta"/>
    <property type="match status" value="1"/>
</dbReference>
<dbReference type="SUPFAM" id="SSF64484">
    <property type="entry name" value="beta and beta-prime subunits of DNA dependent RNA-polymerase"/>
    <property type="match status" value="1"/>
</dbReference>
<dbReference type="Pfam" id="PF05000">
    <property type="entry name" value="RNA_pol_Rpb1_4"/>
    <property type="match status" value="1"/>
</dbReference>
<evidence type="ECO:0000256" key="10">
    <source>
        <dbReference type="ARBA" id="ARBA00048552"/>
    </source>
</evidence>
<dbReference type="FunFam" id="1.10.40.90:FF:000001">
    <property type="entry name" value="DNA-directed RNA polymerase subunit beta"/>
    <property type="match status" value="1"/>
</dbReference>
<evidence type="ECO:0000313" key="15">
    <source>
        <dbReference type="EMBL" id="NFF86893.1"/>
    </source>
</evidence>
<dbReference type="SMR" id="A0A0C2NV51"/>
<evidence type="ECO:0000259" key="13">
    <source>
        <dbReference type="SMART" id="SM00663"/>
    </source>
</evidence>
<dbReference type="CDD" id="cd02655">
    <property type="entry name" value="RNAP_beta'_C"/>
    <property type="match status" value="1"/>
</dbReference>
<feature type="binding site" evidence="11">
    <location>
        <position position="452"/>
    </location>
    <ligand>
        <name>Mg(2+)</name>
        <dbReference type="ChEBI" id="CHEBI:18420"/>
    </ligand>
</feature>
<feature type="binding site" evidence="11">
    <location>
        <position position="876"/>
    </location>
    <ligand>
        <name>Zn(2+)</name>
        <dbReference type="ChEBI" id="CHEBI:29105"/>
        <label>2</label>
    </ligand>
</feature>
<keyword evidence="4 11" id="KW-0808">Transferase</keyword>
<feature type="binding site" evidence="11">
    <location>
        <position position="450"/>
    </location>
    <ligand>
        <name>Mg(2+)</name>
        <dbReference type="ChEBI" id="CHEBI:18420"/>
    </ligand>
</feature>
<keyword evidence="8 11" id="KW-0460">Magnesium</keyword>
<feature type="binding site" evidence="11">
    <location>
        <position position="78"/>
    </location>
    <ligand>
        <name>Zn(2+)</name>
        <dbReference type="ChEBI" id="CHEBI:29105"/>
        <label>1</label>
    </ligand>
</feature>
<evidence type="ECO:0000256" key="2">
    <source>
        <dbReference type="ARBA" id="ARBA00006460"/>
    </source>
</evidence>
<dbReference type="InterPro" id="IPR042102">
    <property type="entry name" value="RNA_pol_Rpb1_3_sf"/>
</dbReference>
<dbReference type="OrthoDB" id="9815296at2"/>
<dbReference type="EMBL" id="SWOV01000005">
    <property type="protein sequence ID" value="NFF86893.1"/>
    <property type="molecule type" value="Genomic_DNA"/>
</dbReference>
<dbReference type="Proteomes" id="UP000473681">
    <property type="component" value="Unassembled WGS sequence"/>
</dbReference>
<keyword evidence="3 11" id="KW-0240">DNA-directed RNA polymerase</keyword>
<dbReference type="EC" id="2.7.7.6" evidence="11"/>
<dbReference type="Gene3D" id="4.10.860.120">
    <property type="entry name" value="RNA polymerase II, clamp domain"/>
    <property type="match status" value="1"/>
</dbReference>
<comment type="cofactor">
    <cofactor evidence="11">
        <name>Zn(2+)</name>
        <dbReference type="ChEBI" id="CHEBI:29105"/>
    </cofactor>
    <text evidence="11">Binds 2 Zn(2+) ions per subunit.</text>
</comment>
<protein>
    <recommendedName>
        <fullName evidence="11">DNA-directed RNA polymerase subunit beta'</fullName>
        <shortName evidence="11">RNAP subunit beta'</shortName>
        <ecNumber evidence="11">2.7.7.6</ecNumber>
    </recommendedName>
    <alternativeName>
        <fullName evidence="11">RNA polymerase subunit beta'</fullName>
    </alternativeName>
    <alternativeName>
        <fullName evidence="11">Transcriptase subunit beta'</fullName>
    </alternativeName>
</protein>
<dbReference type="GO" id="GO:0008270">
    <property type="term" value="F:zinc ion binding"/>
    <property type="evidence" value="ECO:0007669"/>
    <property type="project" value="UniProtKB-UniRule"/>
</dbReference>
<dbReference type="InterPro" id="IPR000722">
    <property type="entry name" value="RNA_pol_asu"/>
</dbReference>
<evidence type="ECO:0000256" key="12">
    <source>
        <dbReference type="RuleBase" id="RU004279"/>
    </source>
</evidence>
<dbReference type="GO" id="GO:0006351">
    <property type="term" value="P:DNA-templated transcription"/>
    <property type="evidence" value="ECO:0007669"/>
    <property type="project" value="UniProtKB-UniRule"/>
</dbReference>
<feature type="binding site" evidence="11">
    <location>
        <position position="454"/>
    </location>
    <ligand>
        <name>Mg(2+)</name>
        <dbReference type="ChEBI" id="CHEBI:18420"/>
    </ligand>
</feature>
<dbReference type="InterPro" id="IPR007081">
    <property type="entry name" value="RNA_pol_Rpb1_5"/>
</dbReference>
<dbReference type="GO" id="GO:0003677">
    <property type="term" value="F:DNA binding"/>
    <property type="evidence" value="ECO:0007669"/>
    <property type="project" value="UniProtKB-UniRule"/>
</dbReference>
<dbReference type="EMBL" id="SGKU01000034">
    <property type="protein sequence ID" value="NFA43293.1"/>
    <property type="molecule type" value="Genomic_DNA"/>
</dbReference>
<dbReference type="Proteomes" id="UP000472355">
    <property type="component" value="Unassembled WGS sequence"/>
</dbReference>
<reference evidence="19 20" key="2">
    <citation type="submission" date="2019-04" db="EMBL/GenBank/DDBJ databases">
        <title>Genome sequencing of Clostridium botulinum Groups I-IV and Clostridium butyricum.</title>
        <authorList>
            <person name="Brunt J."/>
            <person name="Van Vliet A.H.M."/>
            <person name="Stringer S.C."/>
            <person name="Carter A.T."/>
            <person name="Peck M.W."/>
        </authorList>
    </citation>
    <scope>NUCLEOTIDE SEQUENCE [LARGE SCALE GENOMIC DNA]</scope>
    <source>
        <strain evidence="15 20">1605</strain>
        <strain evidence="17 21">BL81</strain>
        <strain evidence="16 19">CB-K-33E</strain>
    </source>
</reference>
<dbReference type="InterPro" id="IPR038120">
    <property type="entry name" value="Rpb1_funnel_sf"/>
</dbReference>
<dbReference type="InterPro" id="IPR012754">
    <property type="entry name" value="DNA-dir_RpoC_beta_prime_bact"/>
</dbReference>
<dbReference type="EMBL" id="SXFB01000010">
    <property type="protein sequence ID" value="NFV26998.1"/>
    <property type="molecule type" value="Genomic_DNA"/>
</dbReference>
<evidence type="ECO:0000313" key="19">
    <source>
        <dbReference type="Proteomes" id="UP000473681"/>
    </source>
</evidence>
<dbReference type="Gene3D" id="2.40.50.100">
    <property type="match status" value="1"/>
</dbReference>
<evidence type="ECO:0000313" key="18">
    <source>
        <dbReference type="Proteomes" id="UP000472355"/>
    </source>
</evidence>
<dbReference type="InterPro" id="IPR006592">
    <property type="entry name" value="RNA_pol_N"/>
</dbReference>
<evidence type="ECO:0000256" key="1">
    <source>
        <dbReference type="ARBA" id="ARBA00004026"/>
    </source>
</evidence>
<dbReference type="InterPro" id="IPR044893">
    <property type="entry name" value="RNA_pol_Rpb1_clamp_domain"/>
</dbReference>
<accession>A0A0C2NV51</accession>
<dbReference type="Proteomes" id="UP000476820">
    <property type="component" value="Unassembled WGS sequence"/>
</dbReference>
<dbReference type="Proteomes" id="UP000486903">
    <property type="component" value="Unassembled WGS sequence"/>
</dbReference>
<feature type="binding site" evidence="11">
    <location>
        <position position="62"/>
    </location>
    <ligand>
        <name>Zn(2+)</name>
        <dbReference type="ChEBI" id="CHEBI:29105"/>
        <label>1</label>
    </ligand>
</feature>
<dbReference type="Pfam" id="PF04998">
    <property type="entry name" value="RNA_pol_Rpb1_5"/>
    <property type="match status" value="1"/>
</dbReference>
<comment type="similarity">
    <text evidence="2 11 12">Belongs to the RNA polymerase beta' chain family.</text>
</comment>
<dbReference type="CDD" id="cd01609">
    <property type="entry name" value="RNAP_beta'_N"/>
    <property type="match status" value="1"/>
</dbReference>
<evidence type="ECO:0000256" key="3">
    <source>
        <dbReference type="ARBA" id="ARBA00022478"/>
    </source>
</evidence>
<sequence>MFELNNFDAIQIGLASPEQIREWSRGEVKKPETINYRTLKPEKDGLFCERIFGPMKDWECHCGKYKRVRYKGIVCDRCGVEVTKAKVRRERMGHIELAAPVSHIWYFKGIPSRMGLLMDMSPRALEKVLYFASYIVIDPKETPLLKKQLLNEKEYREAVDKYGDDSFVAGMGAEAIQELLGEIDLVAGAKELKEDLKQSTGQKRVRIIRRLEVVESFAKSGNDPKWMIINVIPVIPPDLRPMVQLDGGRFATSDLNDLYRRVINRNNRLKKLLDLGAPDIIVRNEKRMLQEAVDALIDNGRRGRPVTGPGNRPLKSLSDMLKGKQGRFRQNLLGKRVDYSGRSVIVVGPELKMYQCGLPKEMALELFKPFVMKKLVQDGVAHNIKSAKRMVERVLPQVWDVLEEVITDHPVLLNRAPTLHRLGIQAFQPVLVEGRAIKLHPLACTAYNADFDGDQMAVHVPLSVEAQAEARFLMLAAGNILKPSDGKPVCVPTQDMVLGSYYLTMDRTGAKGEGMTFSNKDEAVMAYESKYIDIHAQINVRVYKEIDGVLKSGIIKTTVGKLIFNESIPQDLGFVNREDEKEKFNLEIDFLVTKKSLGKVIDQSYMLHGPTKTSIMLDNIKALGYHYSSIGAVTVAASDMIVPPVKYDLLHEADETIDKIEKMYKRGFISEDERYERVIEKWTKTTEEVADALMDSLDKFNPIYMMADSGARGSKSQIKQLAGMRGLMASPSGKILELPIRASFREGLDVLEYFISTHGARKGNADTALKTADSGYLTRRLVDVCQDVIVREEDCGTDDGIYVSEIKEGSEVIEELKERLIGRYTAEDIVNPNSGDIIVAKNEYMDPVIADKVVSAGIKKVKIRSAFTCDCKVGVCAKCYGMNMATAKKIDIGEAVGIIAAQSIGEPGTQLTMRTFHTGGVAGSDITQGLPRVEELFEARKPKGLAIVSEIHGNVRIEETKKKRAVFVMGADGEECSYDIPFGSRLKVSDGDYIEAGDEITEGSVNPHDIMNIKGVDGARRYLLSEVQKVYRLQGVDINDKHLEVVVKQMTRKVKVLESGDTELLPGTMIDIFDFQGANAKVREFGGEEAKGEQSLLGITKAALATDSFLSAASFQETTRVLTEAAIKGKVDPLIGLKENVIIGKLIPAGTGMMRYRGLNLNTKNEKIEDNETEIVE</sequence>
<organism evidence="14 18">
    <name type="scientific">Clostridium botulinum</name>
    <dbReference type="NCBI Taxonomy" id="1491"/>
    <lineage>
        <taxon>Bacteria</taxon>
        <taxon>Bacillati</taxon>
        <taxon>Bacillota</taxon>
        <taxon>Clostridia</taxon>
        <taxon>Eubacteriales</taxon>
        <taxon>Clostridiaceae</taxon>
        <taxon>Clostridium</taxon>
    </lineage>
</organism>